<dbReference type="CDD" id="cd01647">
    <property type="entry name" value="RT_LTR"/>
    <property type="match status" value="1"/>
</dbReference>
<dbReference type="InterPro" id="IPR043502">
    <property type="entry name" value="DNA/RNA_pol_sf"/>
</dbReference>
<evidence type="ECO:0000313" key="2">
    <source>
        <dbReference type="Proteomes" id="UP001454036"/>
    </source>
</evidence>
<dbReference type="PANTHER" id="PTHR24559:SF444">
    <property type="entry name" value="REVERSE TRANSCRIPTASE DOMAIN-CONTAINING PROTEIN"/>
    <property type="match status" value="1"/>
</dbReference>
<comment type="caution">
    <text evidence="1">The sequence shown here is derived from an EMBL/GenBank/DDBJ whole genome shotgun (WGS) entry which is preliminary data.</text>
</comment>
<dbReference type="SUPFAM" id="SSF56672">
    <property type="entry name" value="DNA/RNA polymerases"/>
    <property type="match status" value="1"/>
</dbReference>
<accession>A0AAV3Q1P5</accession>
<dbReference type="PANTHER" id="PTHR24559">
    <property type="entry name" value="TRANSPOSON TY3-I GAG-POL POLYPROTEIN"/>
    <property type="match status" value="1"/>
</dbReference>
<keyword evidence="2" id="KW-1185">Reference proteome</keyword>
<protein>
    <submittedName>
        <fullName evidence="1">Uncharacterized protein</fullName>
    </submittedName>
</protein>
<dbReference type="EMBL" id="BAABME010002852">
    <property type="protein sequence ID" value="GAA0156393.1"/>
    <property type="molecule type" value="Genomic_DNA"/>
</dbReference>
<name>A0AAV3Q1P5_LITER</name>
<gene>
    <name evidence="1" type="ORF">LIER_13904</name>
</gene>
<dbReference type="InterPro" id="IPR053134">
    <property type="entry name" value="RNA-dir_DNA_polymerase"/>
</dbReference>
<dbReference type="AlphaFoldDB" id="A0AAV3Q1P5"/>
<dbReference type="Gene3D" id="3.10.10.10">
    <property type="entry name" value="HIV Type 1 Reverse Transcriptase, subunit A, domain 1"/>
    <property type="match status" value="1"/>
</dbReference>
<dbReference type="Proteomes" id="UP001454036">
    <property type="component" value="Unassembled WGS sequence"/>
</dbReference>
<organism evidence="1 2">
    <name type="scientific">Lithospermum erythrorhizon</name>
    <name type="common">Purple gromwell</name>
    <name type="synonym">Lithospermum officinale var. erythrorhizon</name>
    <dbReference type="NCBI Taxonomy" id="34254"/>
    <lineage>
        <taxon>Eukaryota</taxon>
        <taxon>Viridiplantae</taxon>
        <taxon>Streptophyta</taxon>
        <taxon>Embryophyta</taxon>
        <taxon>Tracheophyta</taxon>
        <taxon>Spermatophyta</taxon>
        <taxon>Magnoliopsida</taxon>
        <taxon>eudicotyledons</taxon>
        <taxon>Gunneridae</taxon>
        <taxon>Pentapetalae</taxon>
        <taxon>asterids</taxon>
        <taxon>lamiids</taxon>
        <taxon>Boraginales</taxon>
        <taxon>Boraginaceae</taxon>
        <taxon>Boraginoideae</taxon>
        <taxon>Lithospermeae</taxon>
        <taxon>Lithospermum</taxon>
    </lineage>
</organism>
<proteinExistence type="predicted"/>
<evidence type="ECO:0000313" key="1">
    <source>
        <dbReference type="EMBL" id="GAA0156393.1"/>
    </source>
</evidence>
<reference evidence="1 2" key="1">
    <citation type="submission" date="2024-01" db="EMBL/GenBank/DDBJ databases">
        <title>The complete chloroplast genome sequence of Lithospermum erythrorhizon: insights into the phylogenetic relationship among Boraginaceae species and the maternal lineages of purple gromwells.</title>
        <authorList>
            <person name="Okada T."/>
            <person name="Watanabe K."/>
        </authorList>
    </citation>
    <scope>NUCLEOTIDE SEQUENCE [LARGE SCALE GENOMIC DNA]</scope>
</reference>
<sequence>MLDKGFIRPSVSPWGAPMFLLEISGSTRLCIDYRELNKIDLRSGYHQLKIKADDVSKTALWNRYGHYEFLVLRFGHTNVPAAFMYLMNRVFKPFC</sequence>